<name>A0A418QUR5_9BACT</name>
<protein>
    <submittedName>
        <fullName evidence="2">HNH endonuclease</fullName>
    </submittedName>
</protein>
<keyword evidence="3" id="KW-1185">Reference proteome</keyword>
<proteinExistence type="predicted"/>
<keyword evidence="2" id="KW-0378">Hydrolase</keyword>
<dbReference type="InterPro" id="IPR003615">
    <property type="entry name" value="HNH_nuc"/>
</dbReference>
<accession>A0A418QUR5</accession>
<feature type="domain" description="HNH nuclease" evidence="1">
    <location>
        <begin position="46"/>
        <end position="104"/>
    </location>
</feature>
<evidence type="ECO:0000259" key="1">
    <source>
        <dbReference type="SMART" id="SM00507"/>
    </source>
</evidence>
<dbReference type="GO" id="GO:0003676">
    <property type="term" value="F:nucleic acid binding"/>
    <property type="evidence" value="ECO:0007669"/>
    <property type="project" value="InterPro"/>
</dbReference>
<dbReference type="OrthoDB" id="5918473at2"/>
<dbReference type="InterPro" id="IPR002711">
    <property type="entry name" value="HNH"/>
</dbReference>
<dbReference type="RefSeq" id="WP_119656265.1">
    <property type="nucleotide sequence ID" value="NZ_JBHUOI010000052.1"/>
</dbReference>
<dbReference type="CDD" id="cd00085">
    <property type="entry name" value="HNHc"/>
    <property type="match status" value="1"/>
</dbReference>
<keyword evidence="2" id="KW-0255">Endonuclease</keyword>
<dbReference type="GO" id="GO:0004519">
    <property type="term" value="F:endonuclease activity"/>
    <property type="evidence" value="ECO:0007669"/>
    <property type="project" value="UniProtKB-KW"/>
</dbReference>
<organism evidence="2 3">
    <name type="scientific">Hymenobacter rubripertinctus</name>
    <dbReference type="NCBI Taxonomy" id="2029981"/>
    <lineage>
        <taxon>Bacteria</taxon>
        <taxon>Pseudomonadati</taxon>
        <taxon>Bacteroidota</taxon>
        <taxon>Cytophagia</taxon>
        <taxon>Cytophagales</taxon>
        <taxon>Hymenobacteraceae</taxon>
        <taxon>Hymenobacter</taxon>
    </lineage>
</organism>
<evidence type="ECO:0000313" key="2">
    <source>
        <dbReference type="EMBL" id="RIY08873.1"/>
    </source>
</evidence>
<sequence>MVKIDKKPEPIVLANNKNHWTTLLMGHIARGEVVPSSLSSNYNQTEVKSILKEESRGKCMYCESNVSHVAYEHIEHIKPKAKDKYPDLTFEWNNLGLACPKCNINKSDNYDDNLPFINPYSEDPELSLFSLGPWIYPMPGNDRGFITEQTIQLNRVDLIEKRLERINEIRRLIELYVRQKNDLLKNILKDEIIKEVQPNKPYSMCTKQLLSLLQI</sequence>
<keyword evidence="2" id="KW-0540">Nuclease</keyword>
<dbReference type="Pfam" id="PF01844">
    <property type="entry name" value="HNH"/>
    <property type="match status" value="1"/>
</dbReference>
<dbReference type="AlphaFoldDB" id="A0A418QUR5"/>
<dbReference type="Gene3D" id="1.10.30.50">
    <property type="match status" value="1"/>
</dbReference>
<gene>
    <name evidence="2" type="ORF">D0T11_13170</name>
</gene>
<dbReference type="GO" id="GO:0008270">
    <property type="term" value="F:zinc ion binding"/>
    <property type="evidence" value="ECO:0007669"/>
    <property type="project" value="InterPro"/>
</dbReference>
<comment type="caution">
    <text evidence="2">The sequence shown here is derived from an EMBL/GenBank/DDBJ whole genome shotgun (WGS) entry which is preliminary data.</text>
</comment>
<reference evidence="2 3" key="1">
    <citation type="submission" date="2019-01" db="EMBL/GenBank/DDBJ databases">
        <title>Hymenobacter humicola sp. nov., isolated from soils in Antarctica.</title>
        <authorList>
            <person name="Sedlacek I."/>
            <person name="Holochova P."/>
            <person name="Kralova S."/>
            <person name="Pantucek R."/>
            <person name="Stankova E."/>
            <person name="Vrbovska V."/>
            <person name="Kristofova L."/>
            <person name="Svec P."/>
            <person name="Busse H.-J."/>
        </authorList>
    </citation>
    <scope>NUCLEOTIDE SEQUENCE [LARGE SCALE GENOMIC DNA]</scope>
    <source>
        <strain evidence="2 3">CCM 8852</strain>
    </source>
</reference>
<dbReference type="EMBL" id="QYCN01000019">
    <property type="protein sequence ID" value="RIY08873.1"/>
    <property type="molecule type" value="Genomic_DNA"/>
</dbReference>
<evidence type="ECO:0000313" key="3">
    <source>
        <dbReference type="Proteomes" id="UP000284250"/>
    </source>
</evidence>
<dbReference type="SMART" id="SM00507">
    <property type="entry name" value="HNHc"/>
    <property type="match status" value="1"/>
</dbReference>
<dbReference type="Proteomes" id="UP000284250">
    <property type="component" value="Unassembled WGS sequence"/>
</dbReference>